<comment type="caution">
    <text evidence="2">The sequence shown here is derived from an EMBL/GenBank/DDBJ whole genome shotgun (WGS) entry which is preliminary data.</text>
</comment>
<dbReference type="Proteomes" id="UP001142592">
    <property type="component" value="Unassembled WGS sequence"/>
</dbReference>
<name>A0A9X3DDI3_9SPHI</name>
<dbReference type="PROSITE" id="PS51257">
    <property type="entry name" value="PROKAR_LIPOPROTEIN"/>
    <property type="match status" value="1"/>
</dbReference>
<reference evidence="2" key="1">
    <citation type="submission" date="2022-11" db="EMBL/GenBank/DDBJ databases">
        <authorList>
            <person name="Graham C."/>
            <person name="Newman J.D."/>
        </authorList>
    </citation>
    <scope>NUCLEOTIDE SEQUENCE</scope>
    <source>
        <strain evidence="2">DSM 19486</strain>
    </source>
</reference>
<dbReference type="RefSeq" id="WP_010600668.1">
    <property type="nucleotide sequence ID" value="NZ_JAPJUH010000003.1"/>
</dbReference>
<evidence type="ECO:0008006" key="4">
    <source>
        <dbReference type="Google" id="ProtNLM"/>
    </source>
</evidence>
<feature type="signal peptide" evidence="1">
    <location>
        <begin position="1"/>
        <end position="20"/>
    </location>
</feature>
<proteinExistence type="predicted"/>
<protein>
    <recommendedName>
        <fullName evidence="4">Lipoprotein</fullName>
    </recommendedName>
</protein>
<dbReference type="AlphaFoldDB" id="A0A9X3DDI3"/>
<keyword evidence="1" id="KW-0732">Signal</keyword>
<dbReference type="EMBL" id="JAPJUH010000003">
    <property type="protein sequence ID" value="MCX3265186.1"/>
    <property type="molecule type" value="Genomic_DNA"/>
</dbReference>
<feature type="chain" id="PRO_5040870387" description="Lipoprotein" evidence="1">
    <location>
        <begin position="21"/>
        <end position="273"/>
    </location>
</feature>
<sequence length="273" mass="30393">MKKYLALCFLFGLLASSCSSEPKPKSGQKNTSKNVSNFDETTKTIHVFVALCDNKYQGIVPVPKAIGNGQDPANNLYWGCAYGIKSYFKKSTEWKLLKTQKLDKIRMERLVFKHTRKNYYLVADAYDGQYIKKTTTDFLYSAAGQLKDTIRINKTTIGINGNAKMVAYIGHDGLMDFQLNENFSNIDGKQRDAIILACISKKYFAPHLVQAKANPIVWSTGLMAPEAYVLHDALSSYVSGGTAEQARSKAAVAYSKFQKCSQKAARNLLVTGY</sequence>
<organism evidence="2 3">
    <name type="scientific">Pedobacter agri</name>
    <dbReference type="NCBI Taxonomy" id="454586"/>
    <lineage>
        <taxon>Bacteria</taxon>
        <taxon>Pseudomonadati</taxon>
        <taxon>Bacteroidota</taxon>
        <taxon>Sphingobacteriia</taxon>
        <taxon>Sphingobacteriales</taxon>
        <taxon>Sphingobacteriaceae</taxon>
        <taxon>Pedobacter</taxon>
    </lineage>
</organism>
<evidence type="ECO:0000313" key="2">
    <source>
        <dbReference type="EMBL" id="MCX3265186.1"/>
    </source>
</evidence>
<gene>
    <name evidence="2" type="ORF">OQZ29_10535</name>
</gene>
<evidence type="ECO:0000256" key="1">
    <source>
        <dbReference type="SAM" id="SignalP"/>
    </source>
</evidence>
<keyword evidence="3" id="KW-1185">Reference proteome</keyword>
<evidence type="ECO:0000313" key="3">
    <source>
        <dbReference type="Proteomes" id="UP001142592"/>
    </source>
</evidence>
<accession>A0A9X3DDI3</accession>